<accession>A0A1W1W7A2</accession>
<dbReference type="RefSeq" id="WP_020376272.1">
    <property type="nucleotide sequence ID" value="NZ_FWWY01000001.1"/>
</dbReference>
<dbReference type="Proteomes" id="UP000192660">
    <property type="component" value="Unassembled WGS sequence"/>
</dbReference>
<dbReference type="EMBL" id="FWWY01000001">
    <property type="protein sequence ID" value="SMC02181.1"/>
    <property type="molecule type" value="Genomic_DNA"/>
</dbReference>
<dbReference type="AlphaFoldDB" id="A0A1W1W7A2"/>
<organism evidence="1 2">
    <name type="scientific">Sulfobacillus thermosulfidooxidans (strain DSM 9293 / VKM B-1269 / AT-1)</name>
    <dbReference type="NCBI Taxonomy" id="929705"/>
    <lineage>
        <taxon>Bacteria</taxon>
        <taxon>Bacillati</taxon>
        <taxon>Bacillota</taxon>
        <taxon>Clostridia</taxon>
        <taxon>Eubacteriales</taxon>
        <taxon>Clostridiales Family XVII. Incertae Sedis</taxon>
        <taxon>Sulfobacillus</taxon>
    </lineage>
</organism>
<evidence type="ECO:0000313" key="1">
    <source>
        <dbReference type="EMBL" id="SMC02181.1"/>
    </source>
</evidence>
<name>A0A1W1W7A2_SULTA</name>
<reference evidence="2" key="1">
    <citation type="submission" date="2017-04" db="EMBL/GenBank/DDBJ databases">
        <authorList>
            <person name="Varghese N."/>
            <person name="Submissions S."/>
        </authorList>
    </citation>
    <scope>NUCLEOTIDE SEQUENCE [LARGE SCALE GENOMIC DNA]</scope>
    <source>
        <strain evidence="2">DSM 9293</strain>
    </source>
</reference>
<evidence type="ECO:0000313" key="2">
    <source>
        <dbReference type="Proteomes" id="UP000192660"/>
    </source>
</evidence>
<sequence length="152" mass="17621">MNTFLRLVHDQDGCRSIVQTDVYDDILDSLYLGSRTVRFIRPDGEEDYGIVTETLPEHRWEIWNPGKHFNFTDQPDWQFRGEFLDTTWCCPHCRTRLRPDDIQEVLLNVRIEVYRCVNPGCDHCSTRTPIITHTPEVMGAIKTATAVAIHCG</sequence>
<proteinExistence type="predicted"/>
<protein>
    <submittedName>
        <fullName evidence="1">Uncharacterized protein</fullName>
    </submittedName>
</protein>
<keyword evidence="2" id="KW-1185">Reference proteome</keyword>
<gene>
    <name evidence="1" type="ORF">SAMN00768000_0399</name>
</gene>